<reference evidence="9" key="2">
    <citation type="submission" date="2020-09" db="EMBL/GenBank/DDBJ databases">
        <authorList>
            <person name="Sun Q."/>
            <person name="Ohkuma M."/>
        </authorList>
    </citation>
    <scope>NUCLEOTIDE SEQUENCE</scope>
    <source>
        <strain evidence="9">JCM 11219</strain>
    </source>
</reference>
<reference evidence="9" key="1">
    <citation type="journal article" date="2014" name="Int. J. Syst. Evol. Microbiol.">
        <title>Complete genome sequence of Corynebacterium casei LMG S-19264T (=DSM 44701T), isolated from a smear-ripened cheese.</title>
        <authorList>
            <consortium name="US DOE Joint Genome Institute (JGI-PGF)"/>
            <person name="Walter F."/>
            <person name="Albersmeier A."/>
            <person name="Kalinowski J."/>
            <person name="Ruckert C."/>
        </authorList>
    </citation>
    <scope>NUCLEOTIDE SEQUENCE</scope>
    <source>
        <strain evidence="9">JCM 11219</strain>
    </source>
</reference>
<evidence type="ECO:0000313" key="10">
    <source>
        <dbReference type="Proteomes" id="UP000657075"/>
    </source>
</evidence>
<dbReference type="Proteomes" id="UP001060771">
    <property type="component" value="Chromosome"/>
</dbReference>
<dbReference type="GO" id="GO:0005886">
    <property type="term" value="C:plasma membrane"/>
    <property type="evidence" value="ECO:0007669"/>
    <property type="project" value="UniProtKB-SubCell"/>
</dbReference>
<gene>
    <name evidence="9" type="ORF">GCM10007112_01610</name>
    <name evidence="8" type="ORF">Vsou_11460</name>
</gene>
<feature type="transmembrane region" description="Helical" evidence="6">
    <location>
        <begin position="494"/>
        <end position="513"/>
    </location>
</feature>
<evidence type="ECO:0000256" key="5">
    <source>
        <dbReference type="ARBA" id="ARBA00023136"/>
    </source>
</evidence>
<dbReference type="GeneID" id="76206692"/>
<sequence length="514" mass="56952">MKTLGRVIKDYLSNKAIAGGYSWNPGRIASIVEKMVLSLMPVPVITYLVTKSLMISLTSIPVPAIPIVLTVVWASYSVNSVKENVEWELPFFMVLLDIVHDIGGDITHAFEISGRVGLKWINREWLLIKRYSLTTNSLTKAMQLRARSHPSIEFQRFMNGYVSVWSYSGDVTNYVRSVESTYLSMLNSRLSALSKQIIDIVLAVVSSVMILILFIIITTILGLNYAILYIMPAVSLLLPAFIMRVYQSIPYIIRMDLKHDRNMYIIIGSSALLSAVAIIYLGINGLISLVIPPVLFSILVTQRINDIKSSVLSLPDVIRDISEIVKAGVGIGTAIERVLDNPYPRTLLTYLRRIARFSGDVKIDGPWIIKYAINLLREVSNLGSPSRALDKLVEVFLELKALIMNINYNARSLQLLNYSLPFVFAGVTYIGKFVVSSLSSVIKNAPYTLVGLTIPNLNAILMPLLIVAYIISMSVTLLSSLLSDLTLNPSIKSVIPIPLTLALMFAAAEIPIIA</sequence>
<dbReference type="PANTHER" id="PTHR35402">
    <property type="entry name" value="INTEGRAL MEMBRANE PROTEIN-RELATED"/>
    <property type="match status" value="1"/>
</dbReference>
<dbReference type="EMBL" id="AP026830">
    <property type="protein sequence ID" value="BDR92053.1"/>
    <property type="molecule type" value="Genomic_DNA"/>
</dbReference>
<feature type="transmembrane region" description="Helical" evidence="6">
    <location>
        <begin position="197"/>
        <end position="217"/>
    </location>
</feature>
<organism evidence="9 10">
    <name type="scientific">Vulcanisaeta souniana JCM 11219</name>
    <dbReference type="NCBI Taxonomy" id="1293586"/>
    <lineage>
        <taxon>Archaea</taxon>
        <taxon>Thermoproteota</taxon>
        <taxon>Thermoprotei</taxon>
        <taxon>Thermoproteales</taxon>
        <taxon>Thermoproteaceae</taxon>
        <taxon>Vulcanisaeta</taxon>
    </lineage>
</organism>
<evidence type="ECO:0000313" key="11">
    <source>
        <dbReference type="Proteomes" id="UP001060771"/>
    </source>
</evidence>
<keyword evidence="11" id="KW-1185">Reference proteome</keyword>
<feature type="transmembrane region" description="Helical" evidence="6">
    <location>
        <begin position="263"/>
        <end position="280"/>
    </location>
</feature>
<evidence type="ECO:0000256" key="1">
    <source>
        <dbReference type="ARBA" id="ARBA00004651"/>
    </source>
</evidence>
<dbReference type="Pfam" id="PF00482">
    <property type="entry name" value="T2SSF"/>
    <property type="match status" value="1"/>
</dbReference>
<evidence type="ECO:0000256" key="4">
    <source>
        <dbReference type="ARBA" id="ARBA00022989"/>
    </source>
</evidence>
<reference evidence="11" key="3">
    <citation type="submission" date="2022-09" db="EMBL/GenBank/DDBJ databases">
        <title>Complete genome sequence of Vulcanisaeta souniana.</title>
        <authorList>
            <person name="Kato S."/>
            <person name="Itoh T."/>
            <person name="Ohkuma M."/>
        </authorList>
    </citation>
    <scope>NUCLEOTIDE SEQUENCE [LARGE SCALE GENOMIC DNA]</scope>
    <source>
        <strain evidence="11">JCM 11219</strain>
    </source>
</reference>
<evidence type="ECO:0000259" key="7">
    <source>
        <dbReference type="Pfam" id="PF00482"/>
    </source>
</evidence>
<dbReference type="Proteomes" id="UP000657075">
    <property type="component" value="Unassembled WGS sequence"/>
</dbReference>
<keyword evidence="4 6" id="KW-1133">Transmembrane helix</keyword>
<comment type="subcellular location">
    <subcellularLocation>
        <location evidence="1">Cell membrane</location>
        <topology evidence="1">Multi-pass membrane protein</topology>
    </subcellularLocation>
</comment>
<protein>
    <recommendedName>
        <fullName evidence="7">Type II secretion system protein GspF domain-containing protein</fullName>
    </recommendedName>
</protein>
<keyword evidence="3 6" id="KW-0812">Transmembrane</keyword>
<dbReference type="AlphaFoldDB" id="A0A830EBJ8"/>
<name>A0A830EBJ8_9CREN</name>
<evidence type="ECO:0000313" key="8">
    <source>
        <dbReference type="EMBL" id="BDR92053.1"/>
    </source>
</evidence>
<proteinExistence type="predicted"/>
<evidence type="ECO:0000256" key="3">
    <source>
        <dbReference type="ARBA" id="ARBA00022692"/>
    </source>
</evidence>
<feature type="transmembrane region" description="Helical" evidence="6">
    <location>
        <begin position="223"/>
        <end position="242"/>
    </location>
</feature>
<feature type="transmembrane region" description="Helical" evidence="6">
    <location>
        <begin position="459"/>
        <end position="482"/>
    </location>
</feature>
<feature type="domain" description="Type II secretion system protein GspF" evidence="7">
    <location>
        <begin position="102"/>
        <end position="218"/>
    </location>
</feature>
<dbReference type="RefSeq" id="WP_054843146.1">
    <property type="nucleotide sequence ID" value="NZ_AP026830.1"/>
</dbReference>
<keyword evidence="2" id="KW-1003">Cell membrane</keyword>
<evidence type="ECO:0000313" key="9">
    <source>
        <dbReference type="EMBL" id="GGI68263.1"/>
    </source>
</evidence>
<keyword evidence="5 6" id="KW-0472">Membrane</keyword>
<dbReference type="PANTHER" id="PTHR35402:SF1">
    <property type="entry name" value="TYPE II SECRETION SYSTEM PROTEIN GSPF DOMAIN-CONTAINING PROTEIN"/>
    <property type="match status" value="1"/>
</dbReference>
<evidence type="ECO:0000256" key="6">
    <source>
        <dbReference type="SAM" id="Phobius"/>
    </source>
</evidence>
<evidence type="ECO:0000256" key="2">
    <source>
        <dbReference type="ARBA" id="ARBA00022475"/>
    </source>
</evidence>
<reference evidence="8" key="4">
    <citation type="journal article" date="2023" name="Microbiol. Resour. Announc.">
        <title>Complete Genome Sequence of Vulcanisaeta souniana Strain IC-059, a Hyperthermophilic Archaeon Isolated from Hot Spring Water in Japan.</title>
        <authorList>
            <person name="Kato S."/>
            <person name="Itoh T."/>
            <person name="Wu L."/>
            <person name="Ma J."/>
            <person name="Ohkuma M."/>
        </authorList>
    </citation>
    <scope>NUCLEOTIDE SEQUENCE</scope>
    <source>
        <strain evidence="8">JCM 11219</strain>
    </source>
</reference>
<dbReference type="InterPro" id="IPR056569">
    <property type="entry name" value="ArlJ-like"/>
</dbReference>
<feature type="transmembrane region" description="Helical" evidence="6">
    <location>
        <begin position="415"/>
        <end position="439"/>
    </location>
</feature>
<dbReference type="EMBL" id="BMNM01000001">
    <property type="protein sequence ID" value="GGI68263.1"/>
    <property type="molecule type" value="Genomic_DNA"/>
</dbReference>
<accession>A0A830EBJ8</accession>
<dbReference type="InterPro" id="IPR018076">
    <property type="entry name" value="T2SS_GspF_dom"/>
</dbReference>